<evidence type="ECO:0000313" key="5">
    <source>
        <dbReference type="EMBL" id="PPK75375.1"/>
    </source>
</evidence>
<dbReference type="InterPro" id="IPR001789">
    <property type="entry name" value="Sig_transdc_resp-reg_receiver"/>
</dbReference>
<feature type="modified residue" description="4-aspartylphosphate" evidence="2">
    <location>
        <position position="59"/>
    </location>
</feature>
<dbReference type="Proteomes" id="UP000240010">
    <property type="component" value="Unassembled WGS sequence"/>
</dbReference>
<dbReference type="EMBL" id="PTIZ01000006">
    <property type="protein sequence ID" value="PPK75375.1"/>
    <property type="molecule type" value="Genomic_DNA"/>
</dbReference>
<dbReference type="SMART" id="SM00448">
    <property type="entry name" value="REC"/>
    <property type="match status" value="1"/>
</dbReference>
<dbReference type="Pfam" id="PF00989">
    <property type="entry name" value="PAS"/>
    <property type="match status" value="1"/>
</dbReference>
<dbReference type="GO" id="GO:0000160">
    <property type="term" value="P:phosphorelay signal transduction system"/>
    <property type="evidence" value="ECO:0007669"/>
    <property type="project" value="InterPro"/>
</dbReference>
<evidence type="ECO:0000313" key="6">
    <source>
        <dbReference type="Proteomes" id="UP000240010"/>
    </source>
</evidence>
<feature type="domain" description="Response regulatory" evidence="4">
    <location>
        <begin position="10"/>
        <end position="125"/>
    </location>
</feature>
<dbReference type="PANTHER" id="PTHR44591">
    <property type="entry name" value="STRESS RESPONSE REGULATOR PROTEIN 1"/>
    <property type="match status" value="1"/>
</dbReference>
<dbReference type="SUPFAM" id="SSF52172">
    <property type="entry name" value="CheY-like"/>
    <property type="match status" value="1"/>
</dbReference>
<dbReference type="GO" id="GO:0006355">
    <property type="term" value="P:regulation of DNA-templated transcription"/>
    <property type="evidence" value="ECO:0007669"/>
    <property type="project" value="InterPro"/>
</dbReference>
<dbReference type="AlphaFoldDB" id="A0A2S6HD18"/>
<dbReference type="SUPFAM" id="SSF55785">
    <property type="entry name" value="PYP-like sensor domain (PAS domain)"/>
    <property type="match status" value="1"/>
</dbReference>
<evidence type="ECO:0000256" key="3">
    <source>
        <dbReference type="SAM" id="Coils"/>
    </source>
</evidence>
<evidence type="ECO:0000256" key="1">
    <source>
        <dbReference type="ARBA" id="ARBA00022553"/>
    </source>
</evidence>
<keyword evidence="1 2" id="KW-0597">Phosphoprotein</keyword>
<proteinExistence type="predicted"/>
<dbReference type="InterPro" id="IPR011006">
    <property type="entry name" value="CheY-like_superfamily"/>
</dbReference>
<dbReference type="InterPro" id="IPR035965">
    <property type="entry name" value="PAS-like_dom_sf"/>
</dbReference>
<evidence type="ECO:0000259" key="4">
    <source>
        <dbReference type="PROSITE" id="PS50110"/>
    </source>
</evidence>
<dbReference type="InterPro" id="IPR013767">
    <property type="entry name" value="PAS_fold"/>
</dbReference>
<evidence type="ECO:0000256" key="2">
    <source>
        <dbReference type="PROSITE-ProRule" id="PRU00169"/>
    </source>
</evidence>
<gene>
    <name evidence="5" type="ORF">B0F87_106223</name>
</gene>
<dbReference type="Gene3D" id="3.40.50.2300">
    <property type="match status" value="1"/>
</dbReference>
<accession>A0A2S6HD18</accession>
<dbReference type="PANTHER" id="PTHR44591:SF19">
    <property type="entry name" value="TWO-COMPONENT RESPONSE REGULATOR-RELATED"/>
    <property type="match status" value="1"/>
</dbReference>
<dbReference type="PROSITE" id="PS50110">
    <property type="entry name" value="RESPONSE_REGULATORY"/>
    <property type="match status" value="1"/>
</dbReference>
<feature type="coiled-coil region" evidence="3">
    <location>
        <begin position="127"/>
        <end position="158"/>
    </location>
</feature>
<dbReference type="RefSeq" id="WP_104429226.1">
    <property type="nucleotide sequence ID" value="NZ_PTIZ01000006.1"/>
</dbReference>
<protein>
    <submittedName>
        <fullName evidence="5">PAS domain-containing protein</fullName>
    </submittedName>
</protein>
<reference evidence="5 6" key="1">
    <citation type="submission" date="2018-02" db="EMBL/GenBank/DDBJ databases">
        <title>Subsurface microbial communities from deep shales in Ohio and West Virginia, USA.</title>
        <authorList>
            <person name="Wrighton K."/>
        </authorList>
    </citation>
    <scope>NUCLEOTIDE SEQUENCE [LARGE SCALE GENOMIC DNA]</scope>
    <source>
        <strain evidence="5 6">OWC-DMM</strain>
    </source>
</reference>
<keyword evidence="3" id="KW-0175">Coiled coil</keyword>
<dbReference type="CDD" id="cd17569">
    <property type="entry name" value="REC_HupR-like"/>
    <property type="match status" value="1"/>
</dbReference>
<dbReference type="Pfam" id="PF00072">
    <property type="entry name" value="Response_reg"/>
    <property type="match status" value="1"/>
</dbReference>
<comment type="caution">
    <text evidence="5">The sequence shown here is derived from an EMBL/GenBank/DDBJ whole genome shotgun (WGS) entry which is preliminary data.</text>
</comment>
<organism evidence="5 6">
    <name type="scientific">Methylobacter tundripaludum</name>
    <dbReference type="NCBI Taxonomy" id="173365"/>
    <lineage>
        <taxon>Bacteria</taxon>
        <taxon>Pseudomonadati</taxon>
        <taxon>Pseudomonadota</taxon>
        <taxon>Gammaproteobacteria</taxon>
        <taxon>Methylococcales</taxon>
        <taxon>Methylococcaceae</taxon>
        <taxon>Methylobacter</taxon>
    </lineage>
</organism>
<dbReference type="InterPro" id="IPR050595">
    <property type="entry name" value="Bact_response_regulator"/>
</dbReference>
<sequence length="282" mass="31548">MSELSQISRIILLVDDEVNIINALKRTLRPDGYTILTANNGEDGLALLAKHEVGVIISDQRMPHMTGVEFLRKVKLLYPKTLRIVLSGYTELESVTSAINEGAICKFLTKPWDDDLLRDNIREAFQYYEMEQENLRLSRELRSANDKLSILNQNLEQKVVDKSHEIIHSINLLQISQEILEHLPIGIIGIDEQNMIVVSNKCAEEIFGQPPGTCLLGLMAGDALPEVLLQLLQKIYPGDLVQLNDEIVTLNEGVSIRVLINTMGDISQSKGVIIVLSPLKES</sequence>
<name>A0A2S6HD18_9GAMM</name>
<dbReference type="Gene3D" id="3.30.450.20">
    <property type="entry name" value="PAS domain"/>
    <property type="match status" value="1"/>
</dbReference>